<dbReference type="AlphaFoldDB" id="A0A1Y1IB20"/>
<feature type="region of interest" description="Disordered" evidence="1">
    <location>
        <begin position="465"/>
        <end position="549"/>
    </location>
</feature>
<feature type="region of interest" description="Disordered" evidence="1">
    <location>
        <begin position="580"/>
        <end position="631"/>
    </location>
</feature>
<proteinExistence type="predicted"/>
<feature type="compositionally biased region" description="Low complexity" evidence="1">
    <location>
        <begin position="621"/>
        <end position="631"/>
    </location>
</feature>
<sequence>MVNERFLYLLTWVVLVGLMISDLSSRRHPAPAKAGLVALSVPPTRDCEQRLKMITACHVAGQACCHVFQEANARGCFCYLANFSVEGAMSLTSADVAALASTCAVPYVSVPGADTCPSAPRSRFPAAHLEIVILFGYVRTPALGARIHTFLAPVTSRFARGVWSEVGIGPGRGLGDPSGGPFAGHTAQRSARGMLPGPEAELRTSLLESALWSLPRGPFLNGKKQFETSAEQSMVLSSGAVRRKDVGEKAVLPILPEQDSVAGEGSRADEERKERKRRLATGSFVGGADLLISDESGSSGGTVSSERNGVWHKGTFHAADNRDVRLRKKRSPSNEADFDVATVEALIRSEFLGDVLPERDVSTTKSPDSAKTELCTGGDSARFARSARSAEPLGGGKMDTLPDLSSPSARDGGNERIDREPNELQHGPFTVKDKGPSADELDWAYFASVRQLQQYRQHTDAFLARQGSVPDAQESGSGRQTDGSGRPEPAEEPTVDDEDSQIARDPRLERLSNGPVAALRAQSSARASSTDLLPNLLSDKKQPGRSSRLPWIAQVDSNFPSDLPLLKPTSAQKSPLLIALNAPEDSPSPPETAPPPPEFFPPLVPEPPPPAPGTEPPPSSSPGNQSPLPHLELHPQLLRPFRPPLRARNPLPRVRIPLPRVGTPLLQRESLLPRPPLRLPRLRRLLLELVGLIHCPYGKS</sequence>
<gene>
    <name evidence="3" type="ORF">KFL_002280120</name>
</gene>
<feature type="compositionally biased region" description="Polar residues" evidence="1">
    <location>
        <begin position="474"/>
        <end position="483"/>
    </location>
</feature>
<feature type="compositionally biased region" description="Basic and acidic residues" evidence="1">
    <location>
        <begin position="412"/>
        <end position="423"/>
    </location>
</feature>
<dbReference type="EMBL" id="DF237177">
    <property type="protein sequence ID" value="GAQ85298.1"/>
    <property type="molecule type" value="Genomic_DNA"/>
</dbReference>
<feature type="region of interest" description="Disordered" evidence="1">
    <location>
        <begin position="358"/>
        <end position="436"/>
    </location>
</feature>
<feature type="compositionally biased region" description="Low complexity" evidence="1">
    <location>
        <begin position="517"/>
        <end position="529"/>
    </location>
</feature>
<keyword evidence="4" id="KW-1185">Reference proteome</keyword>
<accession>A0A1Y1IB20</accession>
<name>A0A1Y1IB20_KLENI</name>
<feature type="compositionally biased region" description="Basic and acidic residues" evidence="1">
    <location>
        <begin position="501"/>
        <end position="510"/>
    </location>
</feature>
<feature type="compositionally biased region" description="Acidic residues" evidence="1">
    <location>
        <begin position="490"/>
        <end position="500"/>
    </location>
</feature>
<evidence type="ECO:0008006" key="5">
    <source>
        <dbReference type="Google" id="ProtNLM"/>
    </source>
</evidence>
<feature type="chain" id="PRO_5012237242" description="Bifunctional inhibitor/plant lipid transfer protein/seed storage helical domain-containing protein" evidence="2">
    <location>
        <begin position="26"/>
        <end position="700"/>
    </location>
</feature>
<feature type="compositionally biased region" description="Low complexity" evidence="1">
    <location>
        <begin position="380"/>
        <end position="390"/>
    </location>
</feature>
<evidence type="ECO:0000256" key="2">
    <source>
        <dbReference type="SAM" id="SignalP"/>
    </source>
</evidence>
<evidence type="ECO:0000313" key="3">
    <source>
        <dbReference type="EMBL" id="GAQ85298.1"/>
    </source>
</evidence>
<feature type="region of interest" description="Disordered" evidence="1">
    <location>
        <begin position="255"/>
        <end position="279"/>
    </location>
</feature>
<keyword evidence="2" id="KW-0732">Signal</keyword>
<evidence type="ECO:0000256" key="1">
    <source>
        <dbReference type="SAM" id="MobiDB-lite"/>
    </source>
</evidence>
<feature type="compositionally biased region" description="Pro residues" evidence="1">
    <location>
        <begin position="586"/>
        <end position="620"/>
    </location>
</feature>
<reference evidence="3 4" key="1">
    <citation type="journal article" date="2014" name="Nat. Commun.">
        <title>Klebsormidium flaccidum genome reveals primary factors for plant terrestrial adaptation.</title>
        <authorList>
            <person name="Hori K."/>
            <person name="Maruyama F."/>
            <person name="Fujisawa T."/>
            <person name="Togashi T."/>
            <person name="Yamamoto N."/>
            <person name="Seo M."/>
            <person name="Sato S."/>
            <person name="Yamada T."/>
            <person name="Mori H."/>
            <person name="Tajima N."/>
            <person name="Moriyama T."/>
            <person name="Ikeuchi M."/>
            <person name="Watanabe M."/>
            <person name="Wada H."/>
            <person name="Kobayashi K."/>
            <person name="Saito M."/>
            <person name="Masuda T."/>
            <person name="Sasaki-Sekimoto Y."/>
            <person name="Mashiguchi K."/>
            <person name="Awai K."/>
            <person name="Shimojima M."/>
            <person name="Masuda S."/>
            <person name="Iwai M."/>
            <person name="Nobusawa T."/>
            <person name="Narise T."/>
            <person name="Kondo S."/>
            <person name="Saito H."/>
            <person name="Sato R."/>
            <person name="Murakawa M."/>
            <person name="Ihara Y."/>
            <person name="Oshima-Yamada Y."/>
            <person name="Ohtaka K."/>
            <person name="Satoh M."/>
            <person name="Sonobe K."/>
            <person name="Ishii M."/>
            <person name="Ohtani R."/>
            <person name="Kanamori-Sato M."/>
            <person name="Honoki R."/>
            <person name="Miyazaki D."/>
            <person name="Mochizuki H."/>
            <person name="Umetsu J."/>
            <person name="Higashi K."/>
            <person name="Shibata D."/>
            <person name="Kamiya Y."/>
            <person name="Sato N."/>
            <person name="Nakamura Y."/>
            <person name="Tabata S."/>
            <person name="Ida S."/>
            <person name="Kurokawa K."/>
            <person name="Ohta H."/>
        </authorList>
    </citation>
    <scope>NUCLEOTIDE SEQUENCE [LARGE SCALE GENOMIC DNA]</scope>
    <source>
        <strain evidence="3 4">NIES-2285</strain>
    </source>
</reference>
<dbReference type="Proteomes" id="UP000054558">
    <property type="component" value="Unassembled WGS sequence"/>
</dbReference>
<evidence type="ECO:0000313" key="4">
    <source>
        <dbReference type="Proteomes" id="UP000054558"/>
    </source>
</evidence>
<feature type="signal peptide" evidence="2">
    <location>
        <begin position="1"/>
        <end position="25"/>
    </location>
</feature>
<organism evidence="3 4">
    <name type="scientific">Klebsormidium nitens</name>
    <name type="common">Green alga</name>
    <name type="synonym">Ulothrix nitens</name>
    <dbReference type="NCBI Taxonomy" id="105231"/>
    <lineage>
        <taxon>Eukaryota</taxon>
        <taxon>Viridiplantae</taxon>
        <taxon>Streptophyta</taxon>
        <taxon>Klebsormidiophyceae</taxon>
        <taxon>Klebsormidiales</taxon>
        <taxon>Klebsormidiaceae</taxon>
        <taxon>Klebsormidium</taxon>
    </lineage>
</organism>
<protein>
    <recommendedName>
        <fullName evidence="5">Bifunctional inhibitor/plant lipid transfer protein/seed storage helical domain-containing protein</fullName>
    </recommendedName>
</protein>